<dbReference type="EnsemblMetazoa" id="CapteT223040">
    <property type="protein sequence ID" value="CapteP223040"/>
    <property type="gene ID" value="CapteG223040"/>
</dbReference>
<name>R7USM5_CAPTE</name>
<evidence type="ECO:0000256" key="1">
    <source>
        <dbReference type="SAM" id="SignalP"/>
    </source>
</evidence>
<feature type="signal peptide" evidence="1">
    <location>
        <begin position="1"/>
        <end position="19"/>
    </location>
</feature>
<gene>
    <name evidence="2" type="ORF">CAPTEDRAFT_223040</name>
</gene>
<reference evidence="3" key="3">
    <citation type="submission" date="2015-06" db="UniProtKB">
        <authorList>
            <consortium name="EnsemblMetazoa"/>
        </authorList>
    </citation>
    <scope>IDENTIFICATION</scope>
</reference>
<dbReference type="EMBL" id="AMQN01007427">
    <property type="status" value="NOT_ANNOTATED_CDS"/>
    <property type="molecule type" value="Genomic_DNA"/>
</dbReference>
<proteinExistence type="predicted"/>
<feature type="chain" id="PRO_5008788346" evidence="1">
    <location>
        <begin position="20"/>
        <end position="244"/>
    </location>
</feature>
<keyword evidence="4" id="KW-1185">Reference proteome</keyword>
<sequence length="244" mass="27738">MQGSLSWSVIGLLVSLGLGYTVDVTSVSAEGVRAVRYAKAVVTRRETVANGNDVNALIQGDVNEIKQTAKPLCRPHHKLRRLMLQREEQHIDHDVVNKPTFNGLLCHVRHPSTSSNDVKVFSRRLRDGSTCDEHAQSMNSTDDIISLRANLESKQCMDAGTDSLLRRVTNLLQLQNDELQLRSNSRRLMRLQCRLNRKLISCDQRREIEARDNDALTPAEIYFLNHWPTSDDVKDASQLEMIFY</sequence>
<accession>R7USM5</accession>
<dbReference type="Proteomes" id="UP000014760">
    <property type="component" value="Unassembled WGS sequence"/>
</dbReference>
<dbReference type="EMBL" id="KB300677">
    <property type="protein sequence ID" value="ELU06411.1"/>
    <property type="molecule type" value="Genomic_DNA"/>
</dbReference>
<reference evidence="2 4" key="2">
    <citation type="journal article" date="2013" name="Nature">
        <title>Insights into bilaterian evolution from three spiralian genomes.</title>
        <authorList>
            <person name="Simakov O."/>
            <person name="Marletaz F."/>
            <person name="Cho S.J."/>
            <person name="Edsinger-Gonzales E."/>
            <person name="Havlak P."/>
            <person name="Hellsten U."/>
            <person name="Kuo D.H."/>
            <person name="Larsson T."/>
            <person name="Lv J."/>
            <person name="Arendt D."/>
            <person name="Savage R."/>
            <person name="Osoegawa K."/>
            <person name="de Jong P."/>
            <person name="Grimwood J."/>
            <person name="Chapman J.A."/>
            <person name="Shapiro H."/>
            <person name="Aerts A."/>
            <person name="Otillar R.P."/>
            <person name="Terry A.Y."/>
            <person name="Boore J.L."/>
            <person name="Grigoriev I.V."/>
            <person name="Lindberg D.R."/>
            <person name="Seaver E.C."/>
            <person name="Weisblat D.A."/>
            <person name="Putnam N.H."/>
            <person name="Rokhsar D.S."/>
        </authorList>
    </citation>
    <scope>NUCLEOTIDE SEQUENCE</scope>
    <source>
        <strain evidence="2 4">I ESC-2004</strain>
    </source>
</reference>
<evidence type="ECO:0000313" key="3">
    <source>
        <dbReference type="EnsemblMetazoa" id="CapteP223040"/>
    </source>
</evidence>
<evidence type="ECO:0000313" key="4">
    <source>
        <dbReference type="Proteomes" id="UP000014760"/>
    </source>
</evidence>
<keyword evidence="1" id="KW-0732">Signal</keyword>
<dbReference type="AlphaFoldDB" id="R7USM5"/>
<protein>
    <submittedName>
        <fullName evidence="2 3">Uncharacterized protein</fullName>
    </submittedName>
</protein>
<reference evidence="4" key="1">
    <citation type="submission" date="2012-12" db="EMBL/GenBank/DDBJ databases">
        <authorList>
            <person name="Hellsten U."/>
            <person name="Grimwood J."/>
            <person name="Chapman J.A."/>
            <person name="Shapiro H."/>
            <person name="Aerts A."/>
            <person name="Otillar R.P."/>
            <person name="Terry A.Y."/>
            <person name="Boore J.L."/>
            <person name="Simakov O."/>
            <person name="Marletaz F."/>
            <person name="Cho S.-J."/>
            <person name="Edsinger-Gonzales E."/>
            <person name="Havlak P."/>
            <person name="Kuo D.-H."/>
            <person name="Larsson T."/>
            <person name="Lv J."/>
            <person name="Arendt D."/>
            <person name="Savage R."/>
            <person name="Osoegawa K."/>
            <person name="de Jong P."/>
            <person name="Lindberg D.R."/>
            <person name="Seaver E.C."/>
            <person name="Weisblat D.A."/>
            <person name="Putnam N.H."/>
            <person name="Grigoriev I.V."/>
            <person name="Rokhsar D.S."/>
        </authorList>
    </citation>
    <scope>NUCLEOTIDE SEQUENCE</scope>
    <source>
        <strain evidence="4">I ESC-2004</strain>
    </source>
</reference>
<organism evidence="2">
    <name type="scientific">Capitella teleta</name>
    <name type="common">Polychaete worm</name>
    <dbReference type="NCBI Taxonomy" id="283909"/>
    <lineage>
        <taxon>Eukaryota</taxon>
        <taxon>Metazoa</taxon>
        <taxon>Spiralia</taxon>
        <taxon>Lophotrochozoa</taxon>
        <taxon>Annelida</taxon>
        <taxon>Polychaeta</taxon>
        <taxon>Sedentaria</taxon>
        <taxon>Scolecida</taxon>
        <taxon>Capitellidae</taxon>
        <taxon>Capitella</taxon>
    </lineage>
</organism>
<evidence type="ECO:0000313" key="2">
    <source>
        <dbReference type="EMBL" id="ELU06411.1"/>
    </source>
</evidence>
<dbReference type="HOGENOM" id="CLU_1112205_0_0_1"/>